<organism evidence="1 2">
    <name type="scientific">candidate division WS5 bacterium</name>
    <dbReference type="NCBI Taxonomy" id="2093353"/>
    <lineage>
        <taxon>Bacteria</taxon>
        <taxon>candidate division WS5</taxon>
    </lineage>
</organism>
<evidence type="ECO:0000313" key="1">
    <source>
        <dbReference type="EMBL" id="RJO60233.1"/>
    </source>
</evidence>
<protein>
    <submittedName>
        <fullName evidence="1">Uncharacterized protein</fullName>
    </submittedName>
</protein>
<dbReference type="Proteomes" id="UP000285655">
    <property type="component" value="Unassembled WGS sequence"/>
</dbReference>
<evidence type="ECO:0000313" key="2">
    <source>
        <dbReference type="Proteomes" id="UP000285655"/>
    </source>
</evidence>
<name>A0A419DAW4_9BACT</name>
<comment type="caution">
    <text evidence="1">The sequence shown here is derived from an EMBL/GenBank/DDBJ whole genome shotgun (WGS) entry which is preliminary data.</text>
</comment>
<dbReference type="EMBL" id="QZJW01000050">
    <property type="protein sequence ID" value="RJO60233.1"/>
    <property type="molecule type" value="Genomic_DNA"/>
</dbReference>
<reference evidence="1 2" key="1">
    <citation type="journal article" date="2017" name="ISME J.">
        <title>Energy and carbon metabolisms in a deep terrestrial subsurface fluid microbial community.</title>
        <authorList>
            <person name="Momper L."/>
            <person name="Jungbluth S.P."/>
            <person name="Lee M.D."/>
            <person name="Amend J.P."/>
        </authorList>
    </citation>
    <scope>NUCLEOTIDE SEQUENCE [LARGE SCALE GENOMIC DNA]</scope>
    <source>
        <strain evidence="1">SURF_29</strain>
    </source>
</reference>
<proteinExistence type="predicted"/>
<dbReference type="AlphaFoldDB" id="A0A419DAW4"/>
<accession>A0A419DAW4</accession>
<gene>
    <name evidence="1" type="ORF">C4544_05665</name>
</gene>
<sequence length="98" mass="11102">MQGGSHSFIIGFLRKQEGSTLKKQFGDFCHVRLSATTKISRCLTFVLGRVPGNKTKIFKIRLSPFGMAEATRLFLDETRGFKTIQRAVFAYCKNCSLY</sequence>